<reference evidence="1" key="1">
    <citation type="journal article" date="2014" name="Front. Microbiol.">
        <title>High frequency of phylogenetically diverse reductive dehalogenase-homologous genes in deep subseafloor sedimentary metagenomes.</title>
        <authorList>
            <person name="Kawai M."/>
            <person name="Futagami T."/>
            <person name="Toyoda A."/>
            <person name="Takaki Y."/>
            <person name="Nishi S."/>
            <person name="Hori S."/>
            <person name="Arai W."/>
            <person name="Tsubouchi T."/>
            <person name="Morono Y."/>
            <person name="Uchiyama I."/>
            <person name="Ito T."/>
            <person name="Fujiyama A."/>
            <person name="Inagaki F."/>
            <person name="Takami H."/>
        </authorList>
    </citation>
    <scope>NUCLEOTIDE SEQUENCE</scope>
    <source>
        <strain evidence="1">Expedition CK06-06</strain>
    </source>
</reference>
<dbReference type="EMBL" id="BARW01033655">
    <property type="protein sequence ID" value="GAJ12076.1"/>
    <property type="molecule type" value="Genomic_DNA"/>
</dbReference>
<comment type="caution">
    <text evidence="1">The sequence shown here is derived from an EMBL/GenBank/DDBJ whole genome shotgun (WGS) entry which is preliminary data.</text>
</comment>
<proteinExistence type="predicted"/>
<organism evidence="1">
    <name type="scientific">marine sediment metagenome</name>
    <dbReference type="NCBI Taxonomy" id="412755"/>
    <lineage>
        <taxon>unclassified sequences</taxon>
        <taxon>metagenomes</taxon>
        <taxon>ecological metagenomes</taxon>
    </lineage>
</organism>
<gene>
    <name evidence="1" type="ORF">S12H4_52952</name>
</gene>
<accession>X1VDM4</accession>
<evidence type="ECO:0000313" key="1">
    <source>
        <dbReference type="EMBL" id="GAJ12076.1"/>
    </source>
</evidence>
<dbReference type="AlphaFoldDB" id="X1VDM4"/>
<sequence length="85" mass="10236">MARQPKSRKIEQTCPRCKKPATKTRNKIRCGKCNEIFTIKRLRRDVIEDRAGRPAHRETKIGYFDEKGERVDKDFFQEHWSEEKQ</sequence>
<protein>
    <submittedName>
        <fullName evidence="1">Uncharacterized protein</fullName>
    </submittedName>
</protein>
<feature type="non-terminal residue" evidence="1">
    <location>
        <position position="85"/>
    </location>
</feature>
<name>X1VDM4_9ZZZZ</name>